<dbReference type="RefSeq" id="WP_119865815.1">
    <property type="nucleotide sequence ID" value="NZ_CP016786.1"/>
</dbReference>
<evidence type="ECO:0000313" key="3">
    <source>
        <dbReference type="Proteomes" id="UP000264883"/>
    </source>
</evidence>
<keyword evidence="1" id="KW-1133">Transmembrane helix</keyword>
<dbReference type="Proteomes" id="UP000264883">
    <property type="component" value="Chromosome"/>
</dbReference>
<accession>A0A343JDS3</accession>
<reference evidence="2 3" key="1">
    <citation type="submission" date="2016-08" db="EMBL/GenBank/DDBJ databases">
        <title>Complete Genome Sequence Of The Indigo Reducing Clostridium isatidis DSM15098.</title>
        <authorList>
            <person name="Little G.T."/>
            <person name="Minton N.P."/>
        </authorList>
    </citation>
    <scope>NUCLEOTIDE SEQUENCE [LARGE SCALE GENOMIC DNA]</scope>
    <source>
        <strain evidence="2 3">DSM 15098</strain>
    </source>
</reference>
<dbReference type="Pfam" id="PF07454">
    <property type="entry name" value="SpoIIP"/>
    <property type="match status" value="1"/>
</dbReference>
<proteinExistence type="predicted"/>
<sequence length="361" mass="40638">MYSLKETISNKHKRKKLNIKGSFDIGYIILILGILIFLIRFMGTINKYDQLSRFAHINLLNYSMPVVKVQIFDENNINDDDISLKNVILESIGLKGISAYKIIGKELGVFYNGLQKFFTDSPIANIKPFSLKKESIATVSEEELAELNKVSPAYDESLKKLLDNSKPEVLILHTHAIENYAEVGELTTDSNFNVVGVGEILAKELEEGYGISVIHDKTNHSISYNDSYKRSNETLNSYLQEYGDFKLIIDLHRDSVTNKDAVTINLNNQNLARLMFVLAENSDRYAANLELANKLLNISNSLFPGLMRNNYIYPVGATAINYSLSDNFILIEVGSNVNEAQEAKLSAKYIARIVAEYINGQ</sequence>
<protein>
    <submittedName>
        <fullName evidence="2">Stage II sporulation protein P</fullName>
    </submittedName>
</protein>
<dbReference type="AlphaFoldDB" id="A0A343JDS3"/>
<dbReference type="KEGG" id="cia:BEN51_09365"/>
<keyword evidence="1" id="KW-0472">Membrane</keyword>
<evidence type="ECO:0000313" key="2">
    <source>
        <dbReference type="EMBL" id="ASW43681.1"/>
    </source>
</evidence>
<keyword evidence="3" id="KW-1185">Reference proteome</keyword>
<organism evidence="2 3">
    <name type="scientific">Clostridium isatidis</name>
    <dbReference type="NCBI Taxonomy" id="182773"/>
    <lineage>
        <taxon>Bacteria</taxon>
        <taxon>Bacillati</taxon>
        <taxon>Bacillota</taxon>
        <taxon>Clostridia</taxon>
        <taxon>Eubacteriales</taxon>
        <taxon>Clostridiaceae</taxon>
        <taxon>Clostridium</taxon>
    </lineage>
</organism>
<dbReference type="EMBL" id="CP016786">
    <property type="protein sequence ID" value="ASW43681.1"/>
    <property type="molecule type" value="Genomic_DNA"/>
</dbReference>
<dbReference type="InterPro" id="IPR010897">
    <property type="entry name" value="Spore_II_P"/>
</dbReference>
<gene>
    <name evidence="2" type="ORF">BEN51_09365</name>
</gene>
<evidence type="ECO:0000256" key="1">
    <source>
        <dbReference type="SAM" id="Phobius"/>
    </source>
</evidence>
<name>A0A343JDS3_9CLOT</name>
<dbReference type="OrthoDB" id="1633470at2"/>
<feature type="transmembrane region" description="Helical" evidence="1">
    <location>
        <begin position="21"/>
        <end position="43"/>
    </location>
</feature>
<dbReference type="NCBIfam" id="TIGR02867">
    <property type="entry name" value="spore_II_P"/>
    <property type="match status" value="1"/>
</dbReference>
<keyword evidence="1" id="KW-0812">Transmembrane</keyword>